<dbReference type="AlphaFoldDB" id="A0A1Y6FBU0"/>
<evidence type="ECO:0000313" key="2">
    <source>
        <dbReference type="EMBL" id="SMQ69903.1"/>
    </source>
</evidence>
<reference evidence="3" key="1">
    <citation type="submission" date="2017-04" db="EMBL/GenBank/DDBJ databases">
        <authorList>
            <person name="Varghese N."/>
            <person name="Submissions S."/>
        </authorList>
    </citation>
    <scope>NUCLEOTIDE SEQUENCE [LARGE SCALE GENOMIC DNA]</scope>
</reference>
<dbReference type="PROSITE" id="PS51186">
    <property type="entry name" value="GNAT"/>
    <property type="match status" value="1"/>
</dbReference>
<dbReference type="PANTHER" id="PTHR43610">
    <property type="entry name" value="BLL6696 PROTEIN"/>
    <property type="match status" value="1"/>
</dbReference>
<feature type="domain" description="N-acetyltransferase" evidence="1">
    <location>
        <begin position="34"/>
        <end position="188"/>
    </location>
</feature>
<dbReference type="InterPro" id="IPR016181">
    <property type="entry name" value="Acyl_CoA_acyltransferase"/>
</dbReference>
<dbReference type="GO" id="GO:0016747">
    <property type="term" value="F:acyltransferase activity, transferring groups other than amino-acyl groups"/>
    <property type="evidence" value="ECO:0007669"/>
    <property type="project" value="InterPro"/>
</dbReference>
<accession>A0A1Y6FBU0</accession>
<sequence length="191" mass="21558">MSRCAADILPKRSMAELAAPLELAPVRLEPLDDRHVEPLRAVCAEDQEIWEIYPANFGGEQFDTALGMMRTMSDWTNFAAVDCATGEVVGMSHYIRPTIYGVIEIGGTYITPRVRGGAFNHAMKKLMIERAFEQGFVKVEFRVDTRNHRSMRAVEKLGAVREGTIRQDIVTWTGYRRDTALYGLLKSEWTG</sequence>
<dbReference type="Gene3D" id="3.40.630.30">
    <property type="match status" value="1"/>
</dbReference>
<protein>
    <submittedName>
        <fullName evidence="2">Protein N-acetyltransferase, RimJ/RimL family</fullName>
    </submittedName>
</protein>
<name>A0A1Y6FBU0_9SPHN</name>
<keyword evidence="3" id="KW-1185">Reference proteome</keyword>
<gene>
    <name evidence="2" type="ORF">SAMN06297468_2085</name>
</gene>
<evidence type="ECO:0000259" key="1">
    <source>
        <dbReference type="PROSITE" id="PS51186"/>
    </source>
</evidence>
<proteinExistence type="predicted"/>
<organism evidence="2 3">
    <name type="scientific">Altererythrobacter xiamenensis</name>
    <dbReference type="NCBI Taxonomy" id="1316679"/>
    <lineage>
        <taxon>Bacteria</taxon>
        <taxon>Pseudomonadati</taxon>
        <taxon>Pseudomonadota</taxon>
        <taxon>Alphaproteobacteria</taxon>
        <taxon>Sphingomonadales</taxon>
        <taxon>Erythrobacteraceae</taxon>
        <taxon>Altererythrobacter</taxon>
    </lineage>
</organism>
<evidence type="ECO:0000313" key="3">
    <source>
        <dbReference type="Proteomes" id="UP000194420"/>
    </source>
</evidence>
<dbReference type="EMBL" id="FXWG01000002">
    <property type="protein sequence ID" value="SMQ69903.1"/>
    <property type="molecule type" value="Genomic_DNA"/>
</dbReference>
<dbReference type="SUPFAM" id="SSF55729">
    <property type="entry name" value="Acyl-CoA N-acyltransferases (Nat)"/>
    <property type="match status" value="1"/>
</dbReference>
<dbReference type="Pfam" id="PF13302">
    <property type="entry name" value="Acetyltransf_3"/>
    <property type="match status" value="1"/>
</dbReference>
<dbReference type="Proteomes" id="UP000194420">
    <property type="component" value="Unassembled WGS sequence"/>
</dbReference>
<keyword evidence="2" id="KW-0808">Transferase</keyword>
<dbReference type="PANTHER" id="PTHR43610:SF1">
    <property type="entry name" value="N-ACETYLTRANSFERASE DOMAIN-CONTAINING PROTEIN"/>
    <property type="match status" value="1"/>
</dbReference>
<dbReference type="InterPro" id="IPR000182">
    <property type="entry name" value="GNAT_dom"/>
</dbReference>